<gene>
    <name evidence="1" type="ordered locus">BLASA_4910</name>
</gene>
<dbReference type="InterPro" id="IPR035424">
    <property type="entry name" value="Antitoxin_RelB"/>
</dbReference>
<evidence type="ECO:0000313" key="2">
    <source>
        <dbReference type="Proteomes" id="UP000007517"/>
    </source>
</evidence>
<dbReference type="Proteomes" id="UP000007517">
    <property type="component" value="Chromosome"/>
</dbReference>
<dbReference type="STRING" id="1146883.BLASA_4910"/>
<accession>H6RU81</accession>
<dbReference type="EMBL" id="FO117623">
    <property type="protein sequence ID" value="CCG05688.1"/>
    <property type="molecule type" value="Genomic_DNA"/>
</dbReference>
<evidence type="ECO:0000313" key="1">
    <source>
        <dbReference type="EMBL" id="CCG05688.1"/>
    </source>
</evidence>
<dbReference type="OrthoDB" id="3384455at2"/>
<dbReference type="AlphaFoldDB" id="H6RU81"/>
<dbReference type="RefSeq" id="WP_014378554.1">
    <property type="nucleotide sequence ID" value="NC_016943.1"/>
</dbReference>
<dbReference type="Pfam" id="PF12910">
    <property type="entry name" value="PHD_like"/>
    <property type="match status" value="1"/>
</dbReference>
<reference evidence="1 2" key="1">
    <citation type="journal article" date="2012" name="J. Bacteriol.">
        <title>Genome Sequence of Blastococcus saxobsidens DD2, a Stone-Inhabiting Bacterium.</title>
        <authorList>
            <person name="Chouaia B."/>
            <person name="Crotti E."/>
            <person name="Brusetti L."/>
            <person name="Daffonchio D."/>
            <person name="Essoussi I."/>
            <person name="Nouioui I."/>
            <person name="Sbissi I."/>
            <person name="Ghodhbane-Gtari F."/>
            <person name="Gtari M."/>
            <person name="Vacherie B."/>
            <person name="Barbe V."/>
            <person name="Medigue C."/>
            <person name="Gury J."/>
            <person name="Pujic P."/>
            <person name="Normand P."/>
        </authorList>
    </citation>
    <scope>NUCLEOTIDE SEQUENCE [LARGE SCALE GENOMIC DNA]</scope>
    <source>
        <strain evidence="1 2">DD2</strain>
    </source>
</reference>
<sequence length="151" mass="16576">MATVRHFDTFTSARNNFRGVLDAARKGVVTTVTRDKERFVVVSADALREQLRRLLPSQAVVVSEGGGWAAFIPGVPVHGDADSFDDAIGDLIDALRDYADDWNDRLHSAPNHGQHHSLVELVELSDDEQLREWLVGRTDAVTDTAGALART</sequence>
<organism evidence="1 2">
    <name type="scientific">Blastococcus saxobsidens (strain DD2)</name>
    <dbReference type="NCBI Taxonomy" id="1146883"/>
    <lineage>
        <taxon>Bacteria</taxon>
        <taxon>Bacillati</taxon>
        <taxon>Actinomycetota</taxon>
        <taxon>Actinomycetes</taxon>
        <taxon>Geodermatophilales</taxon>
        <taxon>Geodermatophilaceae</taxon>
        <taxon>Blastococcus</taxon>
    </lineage>
</organism>
<name>H6RU81_BLASD</name>
<dbReference type="Gene3D" id="3.30.160.620">
    <property type="match status" value="1"/>
</dbReference>
<dbReference type="HOGENOM" id="CLU_128208_0_0_11"/>
<keyword evidence="2" id="KW-1185">Reference proteome</keyword>
<proteinExistence type="predicted"/>
<dbReference type="eggNOG" id="COG1598">
    <property type="taxonomic scope" value="Bacteria"/>
</dbReference>
<protein>
    <submittedName>
        <fullName evidence="1">Prevent-host-death protein, antitoxin of TAS system</fullName>
    </submittedName>
</protein>
<dbReference type="KEGG" id="bsd:BLASA_4910"/>
<dbReference type="Gene3D" id="3.40.1620.10">
    <property type="entry name" value="YefM-like domain"/>
    <property type="match status" value="1"/>
</dbReference>
<reference evidence="2" key="2">
    <citation type="submission" date="2012-02" db="EMBL/GenBank/DDBJ databases">
        <title>Complete genome sequence of Blastococcus saxobsidens strain DD2.</title>
        <authorList>
            <person name="Genoscope."/>
        </authorList>
    </citation>
    <scope>NUCLEOTIDE SEQUENCE [LARGE SCALE GENOMIC DNA]</scope>
    <source>
        <strain evidence="2">DD2</strain>
    </source>
</reference>